<dbReference type="InterPro" id="IPR047650">
    <property type="entry name" value="Transpos_IS110"/>
</dbReference>
<proteinExistence type="predicted"/>
<name>A0ABR5SHF9_9BACT</name>
<feature type="domain" description="Transposase IS116/IS110/IS902 C-terminal" evidence="2">
    <location>
        <begin position="253"/>
        <end position="311"/>
    </location>
</feature>
<dbReference type="InterPro" id="IPR002525">
    <property type="entry name" value="Transp_IS110-like_N"/>
</dbReference>
<dbReference type="Pfam" id="PF01548">
    <property type="entry name" value="DEDD_Tnp_IS110"/>
    <property type="match status" value="1"/>
</dbReference>
<gene>
    <name evidence="3" type="ORF">ASN18_1330</name>
</gene>
<dbReference type="Pfam" id="PF02371">
    <property type="entry name" value="Transposase_20"/>
    <property type="match status" value="1"/>
</dbReference>
<dbReference type="Proteomes" id="UP000060487">
    <property type="component" value="Unassembled WGS sequence"/>
</dbReference>
<organism evidence="3 4">
    <name type="scientific">Candidatus Magnetominusculus xianensis</name>
    <dbReference type="NCBI Taxonomy" id="1748249"/>
    <lineage>
        <taxon>Bacteria</taxon>
        <taxon>Pseudomonadati</taxon>
        <taxon>Nitrospirota</taxon>
        <taxon>Nitrospiria</taxon>
        <taxon>Nitrospirales</taxon>
        <taxon>Nitrospiraceae</taxon>
        <taxon>Candidatus Magnetominusculus</taxon>
    </lineage>
</organism>
<keyword evidence="4" id="KW-1185">Reference proteome</keyword>
<evidence type="ECO:0000313" key="4">
    <source>
        <dbReference type="Proteomes" id="UP000060487"/>
    </source>
</evidence>
<evidence type="ECO:0000259" key="1">
    <source>
        <dbReference type="Pfam" id="PF01548"/>
    </source>
</evidence>
<dbReference type="PANTHER" id="PTHR33055">
    <property type="entry name" value="TRANSPOSASE FOR INSERTION SEQUENCE ELEMENT IS1111A"/>
    <property type="match status" value="1"/>
</dbReference>
<accession>A0ABR5SHF9</accession>
<evidence type="ECO:0000259" key="2">
    <source>
        <dbReference type="Pfam" id="PF02371"/>
    </source>
</evidence>
<reference evidence="3 4" key="1">
    <citation type="submission" date="2015-11" db="EMBL/GenBank/DDBJ databases">
        <authorList>
            <person name="Lin W."/>
        </authorList>
    </citation>
    <scope>NUCLEOTIDE SEQUENCE [LARGE SCALE GENOMIC DNA]</scope>
    <source>
        <strain evidence="3 4">HCH-1</strain>
    </source>
</reference>
<dbReference type="NCBIfam" id="NF033542">
    <property type="entry name" value="transpos_IS110"/>
    <property type="match status" value="1"/>
</dbReference>
<feature type="domain" description="Transposase IS110-like N-terminal" evidence="1">
    <location>
        <begin position="9"/>
        <end position="155"/>
    </location>
</feature>
<sequence length="313" mass="34935">MEAMLKSCAGLDVHKKTVVCTVLKEDECGNLVKDTREYATFRSNLRDLASWLKKEEVEMAVMESTGIYWRTVYDVLEEAEVKVMLVNAQHVKKVPGRKTDVSDSQWLAELSRCGLLRASFIPPRDMRQLRLLTRYRRKLIETLAGEKNRLQKVLEDGGVRLSSVVSDIDGVSAGRMIDALIEGDEPLDRIAKLALGKLRDKQSELRLSLEGNLSDRHRLLLKTRHILWLHTTISEIDAQVVAAMEPYKQQWGLLQTIPGVDEISAAMLLAEVGTDMSVFGSKDKICSWAGICPGNNESGGKKRVAGQAKETGT</sequence>
<dbReference type="PANTHER" id="PTHR33055:SF15">
    <property type="entry name" value="TRANSPOSASE-RELATED"/>
    <property type="match status" value="1"/>
</dbReference>
<comment type="caution">
    <text evidence="3">The sequence shown here is derived from an EMBL/GenBank/DDBJ whole genome shotgun (WGS) entry which is preliminary data.</text>
</comment>
<dbReference type="EMBL" id="LNQR01000050">
    <property type="protein sequence ID" value="KWT87592.1"/>
    <property type="molecule type" value="Genomic_DNA"/>
</dbReference>
<evidence type="ECO:0000313" key="3">
    <source>
        <dbReference type="EMBL" id="KWT87592.1"/>
    </source>
</evidence>
<protein>
    <submittedName>
        <fullName evidence="3">Transposase</fullName>
    </submittedName>
</protein>
<dbReference type="InterPro" id="IPR003346">
    <property type="entry name" value="Transposase_20"/>
</dbReference>
<dbReference type="RefSeq" id="WP_085051959.1">
    <property type="nucleotide sequence ID" value="NZ_LNQR01000050.1"/>
</dbReference>